<evidence type="ECO:0000313" key="3">
    <source>
        <dbReference type="EMBL" id="KAJ9131667.1"/>
    </source>
</evidence>
<comment type="caution">
    <text evidence="3">The sequence shown here is derived from an EMBL/GenBank/DDBJ whole genome shotgun (WGS) entry which is preliminary data.</text>
</comment>
<name>A0AA38VGN1_9PEZI</name>
<keyword evidence="4" id="KW-1185">Reference proteome</keyword>
<dbReference type="Pfam" id="PF12030">
    <property type="entry name" value="DUF3517"/>
    <property type="match status" value="1"/>
</dbReference>
<dbReference type="InterPro" id="IPR021905">
    <property type="entry name" value="DUF3517"/>
</dbReference>
<dbReference type="EMBL" id="JANBVO010000065">
    <property type="protein sequence ID" value="KAJ9131667.1"/>
    <property type="molecule type" value="Genomic_DNA"/>
</dbReference>
<dbReference type="GO" id="GO:0004843">
    <property type="term" value="F:cysteine-type deubiquitinase activity"/>
    <property type="evidence" value="ECO:0007669"/>
    <property type="project" value="InterPro"/>
</dbReference>
<feature type="compositionally biased region" description="Polar residues" evidence="1">
    <location>
        <begin position="96"/>
        <end position="114"/>
    </location>
</feature>
<dbReference type="PANTHER" id="PTHR24006:SF827">
    <property type="entry name" value="UBIQUITIN CARBOXYL-TERMINAL HYDROLASE 34"/>
    <property type="match status" value="1"/>
</dbReference>
<dbReference type="Gene3D" id="3.90.70.10">
    <property type="entry name" value="Cysteine proteinases"/>
    <property type="match status" value="1"/>
</dbReference>
<feature type="region of interest" description="Disordered" evidence="1">
    <location>
        <begin position="2539"/>
        <end position="2576"/>
    </location>
</feature>
<feature type="compositionally biased region" description="Basic and acidic residues" evidence="1">
    <location>
        <begin position="7"/>
        <end position="16"/>
    </location>
</feature>
<dbReference type="PROSITE" id="PS00973">
    <property type="entry name" value="USP_2"/>
    <property type="match status" value="1"/>
</dbReference>
<evidence type="ECO:0000313" key="4">
    <source>
        <dbReference type="Proteomes" id="UP001174694"/>
    </source>
</evidence>
<dbReference type="CDD" id="cd02659">
    <property type="entry name" value="peptidase_C19C"/>
    <property type="match status" value="1"/>
</dbReference>
<dbReference type="InterPro" id="IPR028889">
    <property type="entry name" value="USP"/>
</dbReference>
<dbReference type="PROSITE" id="PS50235">
    <property type="entry name" value="USP_3"/>
    <property type="match status" value="1"/>
</dbReference>
<feature type="region of interest" description="Disordered" evidence="1">
    <location>
        <begin position="1"/>
        <end position="144"/>
    </location>
</feature>
<dbReference type="GO" id="GO:0005829">
    <property type="term" value="C:cytosol"/>
    <property type="evidence" value="ECO:0007669"/>
    <property type="project" value="TreeGrafter"/>
</dbReference>
<protein>
    <submittedName>
        <fullName evidence="3">Ubiquitin carboxyl-terminal hydrolase 34</fullName>
    </submittedName>
</protein>
<dbReference type="InterPro" id="IPR018200">
    <property type="entry name" value="USP_CS"/>
</dbReference>
<sequence>MAPASRSPDESRERAVSSEPCSTARPNPFDDRDLSARKRQRTSLSGTSRSRSVESIESHHSQDSTAGNEPSTREDSVMRIDTDPSAPQTPERPRSQSKSATEPKSSRVTINLRNIQHPLETIPSSPLSPHSGITVSQAGEEHDVKASVEEPEIDMAQAGPTGATPASSTSDASSPPIEIVDDLPDDDDHLGGAESHVTLLHDIQNSIVADPTGNIPYHSPDESYSETVMKLLQFITNHEDVAPQTRDWLDSYLTWATNVHYHTLFSSYQRHRNLWTTLPELIYAAAGRKISAARYPHLPQCIGELYALFARLTALFVELDFHTVSSLPPDEVRYPELASPPYICALNYLTRRDEPQVNNGYLPDAESGSDDPTAILNNFLAFHHAQGGTLTLLFRLTQKYAQIIPRFPRLIEHFGHMSQLVHTLLRESLHKVETASGLSQAVDMAKTKLASSYQFYSIMSASLSLCMEKYVNHLGHDAASTLVNGLTDILRLSLQVDHIHATTDILKEHRKNNPAIPTEQTADVVALEWKFTTFSKMIMSSQMQLRMMAVTQMCQDLVALWKKQGEASEDPRSVAVLQYFAEYLLRTGLVAYILGPTCHPEITIESGNIIGFLLVTQTYLDEHADLMWQTVTSTQDPRVSDALLRMTSRIANLYTYEGLIYLCHKLQTLPIEAFNPTVRELCDVVFKTLPQKGYDKGVLDTAPFLLCLRLLRESSVFGPHSPVAFPDIQTFATQRFHDLQRHGPSHEGREELYDMCLKDLSEKNRYTLGSLWMVYLLSRQFLVRELQGLTAEHDLTRLIVDELENAIMSGRTAGFPCVIAGGVNAPRRELISGIMLQQPATITSDLGPRLWSMLVGPDASCREDREIAWQVLNHVLQRARANPFIQTCLTEYLPTLPPDCFCTGALDFVLEGIRPAVDDPSSIILDDEEQSPERAVIEQLWRMILTAPRNTIEQHAIGALVSRIYVDSKSILSFPHYRARKVHLALVTRCLSQLSSAAKRLKAFSDGTVSGDDEPMVIVASEAQIHEQELLFIRSLTVIREFLKLHQAKAEFAAPDLRSLILPSTKEVEGESAELKYQSFDGDKQTDIKPLSIGRRNTAGSLLASLRDETGFDNYRIYYKGQSFVPQERDICKSLDDLQIQNGLILVKRESDAMPSSDRIRPGASPVEIEILAHFEELWDYLSMEETLASEIYHFLIKLPIDDRIILAFRSGSTSYKDVFPLGQPFKSLYAIQALQECLTSRRRSAAATPVHDAESEDGRPAVSTSDDMLRNVAPLVVAAISDPEVVGHCSTEELQVLLSMKLVETLLLILKDPLRPDSIADCLDQRLLERLLAVLSFALTARSTDNSTRLATLSFHAILESCSASQTFWDAFCETKHATGLIRRLLLDDPRPILRKQTLKLIGEKLSFAQSPSVVSPSAYRAFFWPVICHLIWPALKQPSTCDEVFSLAVNMFRALRDADSPVLNLRETLSECSKLILMYTTYEDVTQPELVDLAAFGLIRLLHCILCSAGHMVPAELLPERGFARKLFWKHLFPPPAEEAHAADTGTVLHNHSRGMLIDIISTLVDQDEEQLTYLFEDLNRLVPYEVADDDEDPYLYDLPQQFDRSKAIRSSCGYVGLRNLSNTCYLNSLFTQLFMNVDFRQFMLNVEIRDPDYTQALLFQTSNLFGNLQDSIRRFVDPAGCVATIKTYEDSPIDIHNQMDVDEFYNLLFDRWEGQLLSAETKREFRSFYGGQLVQQVKSKECDHISERLEPFSAIQCDIKGKSTLQDSLQAYVDGEIMEGDNKYKCSTCDRHVDAVKRACLKDIPDNLIFHLKRFDFNLRTLQRSKINDYFSFPSRIDMRPYTIEHLSNSDDDASEDVFELVGVLVHSGTAESGHYYSYIRERPTTRCNDTWVEFNDDVVTPWDPSQMESSCFGGPDYRPPYDGTGIVYDKTYSAYMLFYQRASSLQTAQERLQLSEKPSPLRVDMPAGLADNIRSENTSLLRRHCLYDPAHIRFVSLSLDQMRSLTSIDGRRHCTLTHRMENIATEMAISHLDQVASRTKDVPDFRKLRSRVQEMCRDCPSCCLAVYEYFKDRPGVLRMLVQRNPEAFVRHESGHLLVCALQGIREGLPGRYSVLMKDPEDILISDVNLAHDIVHATAQMFRPMWDNFHLHIRSWAETFGLMVSFVNMGRYEVATFLAQDYLRKLLWIIMADPSMEMPQQYVRMLTAVTRRMPTRPPSYDAIISLAEALISAMSCQPGPKGGDVHLADDAETRLEWSTDDPDSPFVFTRTEYHLIFKDWARNQTNFFTDKLISLNQNHPATDAIIAHLMKCHLTMDVKIYHTLRLAITGQMTAHLVAPYLRVASMYCRISCKREFINALISYVAMQCRLLQNAEGRAFFEFHRDVFDTPRDNSGESLEEVYRQGLNFLPAWVPSLLLYFDPIVSSDVENFLHEKLFRYGPSPAFSDDNGGLERSKAVTDAVRKLGLGCMKFLKERFVRRNAQVAHNLIASMQRVITQCNKYFDVEDGSTRELNEEWEAGKKDVLEPLHKLVVEDLEEDASEWENSGDASSDQMDSVGDLSMQTVADPNEAEA</sequence>
<dbReference type="FunFam" id="3.90.70.10:FF:000136">
    <property type="entry name" value="Ubiquitin C-terminal hydrolase, putative"/>
    <property type="match status" value="1"/>
</dbReference>
<keyword evidence="3" id="KW-0378">Hydrolase</keyword>
<feature type="compositionally biased region" description="Basic and acidic residues" evidence="1">
    <location>
        <begin position="51"/>
        <end position="62"/>
    </location>
</feature>
<feature type="compositionally biased region" description="Polar residues" evidence="1">
    <location>
        <begin position="122"/>
        <end position="137"/>
    </location>
</feature>
<feature type="compositionally biased region" description="Low complexity" evidence="1">
    <location>
        <begin position="158"/>
        <end position="176"/>
    </location>
</feature>
<evidence type="ECO:0000259" key="2">
    <source>
        <dbReference type="PROSITE" id="PS50235"/>
    </source>
</evidence>
<feature type="compositionally biased region" description="Basic and acidic residues" evidence="1">
    <location>
        <begin position="71"/>
        <end position="82"/>
    </location>
</feature>
<organism evidence="3 4">
    <name type="scientific">Pleurostoma richardsiae</name>
    <dbReference type="NCBI Taxonomy" id="41990"/>
    <lineage>
        <taxon>Eukaryota</taxon>
        <taxon>Fungi</taxon>
        <taxon>Dikarya</taxon>
        <taxon>Ascomycota</taxon>
        <taxon>Pezizomycotina</taxon>
        <taxon>Sordariomycetes</taxon>
        <taxon>Sordariomycetidae</taxon>
        <taxon>Calosphaeriales</taxon>
        <taxon>Pleurostomataceae</taxon>
        <taxon>Pleurostoma</taxon>
    </lineage>
</organism>
<dbReference type="SUPFAM" id="SSF54001">
    <property type="entry name" value="Cysteine proteinases"/>
    <property type="match status" value="1"/>
</dbReference>
<accession>A0AA38VGN1</accession>
<evidence type="ECO:0000256" key="1">
    <source>
        <dbReference type="SAM" id="MobiDB-lite"/>
    </source>
</evidence>
<dbReference type="InterPro" id="IPR050164">
    <property type="entry name" value="Peptidase_C19"/>
</dbReference>
<feature type="compositionally biased region" description="Polar residues" evidence="1">
    <location>
        <begin position="2546"/>
        <end position="2557"/>
    </location>
</feature>
<proteinExistence type="predicted"/>
<feature type="region of interest" description="Disordered" evidence="1">
    <location>
        <begin position="156"/>
        <end position="193"/>
    </location>
</feature>
<dbReference type="InterPro" id="IPR001394">
    <property type="entry name" value="Peptidase_C19_UCH"/>
</dbReference>
<dbReference type="Proteomes" id="UP001174694">
    <property type="component" value="Unassembled WGS sequence"/>
</dbReference>
<reference evidence="3" key="1">
    <citation type="submission" date="2022-07" db="EMBL/GenBank/DDBJ databases">
        <title>Fungi with potential for degradation of polypropylene.</title>
        <authorList>
            <person name="Gostincar C."/>
        </authorList>
    </citation>
    <scope>NUCLEOTIDE SEQUENCE</scope>
    <source>
        <strain evidence="3">EXF-13308</strain>
    </source>
</reference>
<feature type="domain" description="USP" evidence="2">
    <location>
        <begin position="1618"/>
        <end position="1946"/>
    </location>
</feature>
<dbReference type="Pfam" id="PF00443">
    <property type="entry name" value="UCH"/>
    <property type="match status" value="1"/>
</dbReference>
<dbReference type="GO" id="GO:0005634">
    <property type="term" value="C:nucleus"/>
    <property type="evidence" value="ECO:0007669"/>
    <property type="project" value="TreeGrafter"/>
</dbReference>
<dbReference type="PANTHER" id="PTHR24006">
    <property type="entry name" value="UBIQUITIN CARBOXYL-TERMINAL HYDROLASE"/>
    <property type="match status" value="1"/>
</dbReference>
<feature type="compositionally biased region" description="Acidic residues" evidence="1">
    <location>
        <begin position="179"/>
        <end position="188"/>
    </location>
</feature>
<feature type="region of interest" description="Disordered" evidence="1">
    <location>
        <begin position="1246"/>
        <end position="1265"/>
    </location>
</feature>
<dbReference type="GO" id="GO:0016579">
    <property type="term" value="P:protein deubiquitination"/>
    <property type="evidence" value="ECO:0007669"/>
    <property type="project" value="InterPro"/>
</dbReference>
<dbReference type="InterPro" id="IPR038765">
    <property type="entry name" value="Papain-like_cys_pep_sf"/>
</dbReference>
<gene>
    <name evidence="3" type="ORF">NKR23_g11621</name>
</gene>